<accession>A0AA49A7Q0</accession>
<protein>
    <recommendedName>
        <fullName evidence="4">SMP-30/Gluconolactonase/LRE-like region domain-containing protein</fullName>
    </recommendedName>
</protein>
<keyword evidence="3" id="KW-1185">Reference proteome</keyword>
<name>A0AA49A7Q0_9BURK</name>
<evidence type="ECO:0000313" key="2">
    <source>
        <dbReference type="EMBL" id="QPI49668.1"/>
    </source>
</evidence>
<feature type="signal peptide" evidence="1">
    <location>
        <begin position="1"/>
        <end position="32"/>
    </location>
</feature>
<sequence length="331" mass="34130">MHSFPHMSLRACRTACAFGLGIHLFLAAGASAQQLPPGFFPESLAIAADGTLFTGSATESSIVRVRPGAKLAEPFVAAGEGGLMSVQGLLADDAAGRLYACSADLGVARTPKTPSALLAFDLSKGTLLGRWPLPGDGFCNDLARAPDGRLYISDSAQPRILRFDPARSTLISWITHPLLGGARFNGNGVALDGGQLYLSTFSDGRLLRVPLHADGGAGTPVVVSLPRPLAGGDALRTLSPGILLAFENDIDGGNGRVTMVDLRSPRPSLTTFAEGLAEPVSGVVRGGHLIVVESQFGVLFGKRRGQASGPFALRSIALPTIPAAAGSAMTP</sequence>
<evidence type="ECO:0008006" key="4">
    <source>
        <dbReference type="Google" id="ProtNLM"/>
    </source>
</evidence>
<gene>
    <name evidence="2" type="ORF">IV454_30330</name>
</gene>
<proteinExistence type="predicted"/>
<dbReference type="Gene3D" id="2.120.10.30">
    <property type="entry name" value="TolB, C-terminal domain"/>
    <property type="match status" value="1"/>
</dbReference>
<organism evidence="2 3">
    <name type="scientific">Massilia antarctica</name>
    <dbReference type="NCBI Taxonomy" id="2765360"/>
    <lineage>
        <taxon>Bacteria</taxon>
        <taxon>Pseudomonadati</taxon>
        <taxon>Pseudomonadota</taxon>
        <taxon>Betaproteobacteria</taxon>
        <taxon>Burkholderiales</taxon>
        <taxon>Oxalobacteraceae</taxon>
        <taxon>Telluria group</taxon>
        <taxon>Massilia</taxon>
    </lineage>
</organism>
<dbReference type="EMBL" id="CP065053">
    <property type="protein sequence ID" value="QPI49668.1"/>
    <property type="molecule type" value="Genomic_DNA"/>
</dbReference>
<evidence type="ECO:0000256" key="1">
    <source>
        <dbReference type="SAM" id="SignalP"/>
    </source>
</evidence>
<keyword evidence="1" id="KW-0732">Signal</keyword>
<dbReference type="InterPro" id="IPR011042">
    <property type="entry name" value="6-blade_b-propeller_TolB-like"/>
</dbReference>
<dbReference type="SUPFAM" id="SSF63829">
    <property type="entry name" value="Calcium-dependent phosphotriesterase"/>
    <property type="match status" value="1"/>
</dbReference>
<dbReference type="RefSeq" id="WP_206089321.1">
    <property type="nucleotide sequence ID" value="NZ_CP065053.1"/>
</dbReference>
<evidence type="ECO:0000313" key="3">
    <source>
        <dbReference type="Proteomes" id="UP000662888"/>
    </source>
</evidence>
<dbReference type="Proteomes" id="UP000662888">
    <property type="component" value="Chromosome"/>
</dbReference>
<feature type="chain" id="PRO_5046102125" description="SMP-30/Gluconolactonase/LRE-like region domain-containing protein" evidence="1">
    <location>
        <begin position="33"/>
        <end position="331"/>
    </location>
</feature>
<reference evidence="2 3" key="1">
    <citation type="submission" date="2020-11" db="EMBL/GenBank/DDBJ databases">
        <authorList>
            <person name="Sun Q."/>
        </authorList>
    </citation>
    <scope>NUCLEOTIDE SEQUENCE [LARGE SCALE GENOMIC DNA]</scope>
    <source>
        <strain evidence="2 3">P8398</strain>
    </source>
</reference>